<organism evidence="1 2">
    <name type="scientific">Pangasius djambal</name>
    <dbReference type="NCBI Taxonomy" id="1691987"/>
    <lineage>
        <taxon>Eukaryota</taxon>
        <taxon>Metazoa</taxon>
        <taxon>Chordata</taxon>
        <taxon>Craniata</taxon>
        <taxon>Vertebrata</taxon>
        <taxon>Euteleostomi</taxon>
        <taxon>Actinopterygii</taxon>
        <taxon>Neopterygii</taxon>
        <taxon>Teleostei</taxon>
        <taxon>Ostariophysi</taxon>
        <taxon>Siluriformes</taxon>
        <taxon>Pangasiidae</taxon>
        <taxon>Pangasius</taxon>
    </lineage>
</organism>
<name>A0ACC5ZNP7_9TELE</name>
<comment type="caution">
    <text evidence="1">The sequence shown here is derived from an EMBL/GenBank/DDBJ whole genome shotgun (WGS) entry which is preliminary data.</text>
</comment>
<feature type="non-terminal residue" evidence="1">
    <location>
        <position position="1"/>
    </location>
</feature>
<gene>
    <name evidence="1" type="ORF">PDJAM_G00179070</name>
</gene>
<keyword evidence="2" id="KW-1185">Reference proteome</keyword>
<proteinExistence type="predicted"/>
<sequence length="82" mass="9796">NDLLTDERSWLKFRRHDAEVVIKVTDRFRIADSFAEKPWPLSKAFLFPRSRRRSKGSLNDHFYRRSLCGCPLSHFSNIKEKD</sequence>
<evidence type="ECO:0000313" key="1">
    <source>
        <dbReference type="EMBL" id="MCJ8749679.1"/>
    </source>
</evidence>
<evidence type="ECO:0000313" key="2">
    <source>
        <dbReference type="Proteomes" id="UP000830395"/>
    </source>
</evidence>
<reference evidence="1" key="1">
    <citation type="submission" date="2020-02" db="EMBL/GenBank/DDBJ databases">
        <title>Genome sequencing of the panga catfish, Pangasius djambal.</title>
        <authorList>
            <person name="Wen M."/>
            <person name="Zahm M."/>
            <person name="Roques C."/>
            <person name="Cabau C."/>
            <person name="Klopp C."/>
            <person name="Donnadieu C."/>
            <person name="Jouanno E."/>
            <person name="Avarre J.-C."/>
            <person name="Campet M."/>
            <person name="Ha T."/>
            <person name="Dugue R."/>
            <person name="Lampietro C."/>
            <person name="Louis A."/>
            <person name="Herpin A."/>
            <person name="Echchiki A."/>
            <person name="Berthelot C."/>
            <person name="Parey E."/>
            <person name="Roest-Crollius H."/>
            <person name="Braasch I."/>
            <person name="Postlethwait J.H."/>
            <person name="Bobe J."/>
            <person name="Montfort J."/>
            <person name="Bouchez O."/>
            <person name="Begum T."/>
            <person name="Schartl M."/>
            <person name="Gustiano R."/>
            <person name="Guiguen Y."/>
        </authorList>
    </citation>
    <scope>NUCLEOTIDE SEQUENCE</scope>
    <source>
        <strain evidence="1">Pdj_M5554</strain>
    </source>
</reference>
<accession>A0ACC5ZNP7</accession>
<protein>
    <submittedName>
        <fullName evidence="1">Uncharacterized protein</fullName>
    </submittedName>
</protein>
<feature type="non-terminal residue" evidence="1">
    <location>
        <position position="82"/>
    </location>
</feature>
<dbReference type="EMBL" id="CM041003">
    <property type="protein sequence ID" value="MCJ8749679.1"/>
    <property type="molecule type" value="Genomic_DNA"/>
</dbReference>
<dbReference type="Proteomes" id="UP000830395">
    <property type="component" value="Chromosome 29"/>
</dbReference>